<dbReference type="Gene3D" id="3.30.200.20">
    <property type="entry name" value="Phosphorylase Kinase, domain 1"/>
    <property type="match status" value="1"/>
</dbReference>
<dbReference type="PANTHER" id="PTHR27005:SF432">
    <property type="entry name" value="WALL-ASSOCIATED RECEPTOR KINASE-LIKE 6"/>
    <property type="match status" value="1"/>
</dbReference>
<dbReference type="PANTHER" id="PTHR27005">
    <property type="entry name" value="WALL-ASSOCIATED RECEPTOR KINASE-LIKE 21"/>
    <property type="match status" value="1"/>
</dbReference>
<feature type="domain" description="Protein kinase" evidence="16">
    <location>
        <begin position="584"/>
        <end position="860"/>
    </location>
</feature>
<evidence type="ECO:0000256" key="2">
    <source>
        <dbReference type="ARBA" id="ARBA00022553"/>
    </source>
</evidence>
<dbReference type="InterPro" id="IPR025287">
    <property type="entry name" value="WAK_GUB"/>
</dbReference>
<dbReference type="Gene3D" id="1.10.510.10">
    <property type="entry name" value="Transferase(Phosphotransferase) domain 1"/>
    <property type="match status" value="1"/>
</dbReference>
<dbReference type="Proteomes" id="UP001472677">
    <property type="component" value="Unassembled WGS sequence"/>
</dbReference>
<evidence type="ECO:0000256" key="5">
    <source>
        <dbReference type="ARBA" id="ARBA00022741"/>
    </source>
</evidence>
<feature type="chain" id="PRO_5045717253" description="Protein kinase domain-containing protein" evidence="15">
    <location>
        <begin position="22"/>
        <end position="912"/>
    </location>
</feature>
<evidence type="ECO:0000256" key="9">
    <source>
        <dbReference type="ARBA" id="ARBA00023136"/>
    </source>
</evidence>
<comment type="catalytic activity">
    <reaction evidence="13">
        <text>L-threonyl-[protein] + ATP = O-phospho-L-threonyl-[protein] + ADP + H(+)</text>
        <dbReference type="Rhea" id="RHEA:46608"/>
        <dbReference type="Rhea" id="RHEA-COMP:11060"/>
        <dbReference type="Rhea" id="RHEA-COMP:11605"/>
        <dbReference type="ChEBI" id="CHEBI:15378"/>
        <dbReference type="ChEBI" id="CHEBI:30013"/>
        <dbReference type="ChEBI" id="CHEBI:30616"/>
        <dbReference type="ChEBI" id="CHEBI:61977"/>
        <dbReference type="ChEBI" id="CHEBI:456216"/>
    </reaction>
</comment>
<feature type="compositionally biased region" description="Polar residues" evidence="14">
    <location>
        <begin position="888"/>
        <end position="897"/>
    </location>
</feature>
<feature type="region of interest" description="Disordered" evidence="14">
    <location>
        <begin position="863"/>
        <end position="897"/>
    </location>
</feature>
<dbReference type="InterPro" id="IPR011009">
    <property type="entry name" value="Kinase-like_dom_sf"/>
</dbReference>
<dbReference type="CDD" id="cd14066">
    <property type="entry name" value="STKc_IRAK"/>
    <property type="match status" value="1"/>
</dbReference>
<dbReference type="EMBL" id="JBBPBM010000008">
    <property type="protein sequence ID" value="KAK8571720.1"/>
    <property type="molecule type" value="Genomic_DNA"/>
</dbReference>
<evidence type="ECO:0000256" key="6">
    <source>
        <dbReference type="ARBA" id="ARBA00022777"/>
    </source>
</evidence>
<comment type="catalytic activity">
    <reaction evidence="12">
        <text>L-seryl-[protein] + ATP = O-phospho-L-seryl-[protein] + ADP + H(+)</text>
        <dbReference type="Rhea" id="RHEA:17989"/>
        <dbReference type="Rhea" id="RHEA-COMP:9863"/>
        <dbReference type="Rhea" id="RHEA-COMP:11604"/>
        <dbReference type="ChEBI" id="CHEBI:15378"/>
        <dbReference type="ChEBI" id="CHEBI:29999"/>
        <dbReference type="ChEBI" id="CHEBI:30616"/>
        <dbReference type="ChEBI" id="CHEBI:83421"/>
        <dbReference type="ChEBI" id="CHEBI:456216"/>
    </reaction>
</comment>
<keyword evidence="7" id="KW-0067">ATP-binding</keyword>
<organism evidence="17 18">
    <name type="scientific">Hibiscus sabdariffa</name>
    <name type="common">roselle</name>
    <dbReference type="NCBI Taxonomy" id="183260"/>
    <lineage>
        <taxon>Eukaryota</taxon>
        <taxon>Viridiplantae</taxon>
        <taxon>Streptophyta</taxon>
        <taxon>Embryophyta</taxon>
        <taxon>Tracheophyta</taxon>
        <taxon>Spermatophyta</taxon>
        <taxon>Magnoliopsida</taxon>
        <taxon>eudicotyledons</taxon>
        <taxon>Gunneridae</taxon>
        <taxon>Pentapetalae</taxon>
        <taxon>rosids</taxon>
        <taxon>malvids</taxon>
        <taxon>Malvales</taxon>
        <taxon>Malvaceae</taxon>
        <taxon>Malvoideae</taxon>
        <taxon>Hibiscus</taxon>
    </lineage>
</organism>
<dbReference type="Pfam" id="PF00069">
    <property type="entry name" value="Pkinase"/>
    <property type="match status" value="1"/>
</dbReference>
<sequence>MGIHMDMVFYFILHLPWLAGAFNYDVCFGTCGDVAIPFCSERCGNVTIPPPFGIETGCYSNSWSRVTCNETANGPKPFITRINLELLNSYLPSDSGNIVLVNNPVTYLNCGDNGNNGTTSPSSIDLDGTPFSFPSRYNVFGSAGCSHLATAFGNNQTEPISSCLQQRCGHQLTYGFSGCYAPISENLASYTVSVTEVINPGSKRCTSAFISDINFLISPVVDISIDTTHVPAILEWNPDDLEVPLGQERLPNQYGDCATKCGGVEIPYPFGIGGGCCLNEWFRVSCNGTIEGATLNMSSFSLPLLSVSVLQGTVVVENSITYSNCLKKDGETTGVSVNLTGTPFLFSSMYNRFVSVGCGSLATLRRSPTDEYPIGGCMQSICANAVTSTGSCSTDIPSGLSSFAINIKEIYPSNITRRSCGSAFIVDRGSLGSLEMMNSNHKHTSGPTLTHVPTTLQWAIPKRGLCRLANDSNTLCSLDGQYCWESMNPSYLCVCTLDNHHGYGYLATDACRGCSTGVGTIFVLLGSWHLYKVLERRRDIKLKQEYFKRNGGLLLQQQLSGNEGNIEKIKFFDSKELEKATDYYNENRILGRGGQGIVYKGMLTDGSIVAIKKPKLEEEKILDEMKLEQFMNEVIILSEINHRNVIKLLGCCLETTVPLLVYEFIPNGTLYHLIHEPNEEFPLTWEMRLRIATEIANALSYLHSAASVPIYHRDVKSSNILLDDKYRAKVSDFGTSRSVALEQTHVTTRVQGTFGYLDPEYFRSSQFTEKSDVYSFGVVLVELLTGQKPVSSVQSEEEVRSLVAYFLLSMQKDSLFGILDQTVMFAPEEEVDAFATLAERCLNLNGKNRPTMKQVAHELERIRSPEEAEADAVDQCAGEDSDIDDITEPSTSASRSTSGLILNDSITLTLDA</sequence>
<keyword evidence="8" id="KW-1133">Transmembrane helix</keyword>
<keyword evidence="11" id="KW-0325">Glycoprotein</keyword>
<proteinExistence type="predicted"/>
<accession>A0ABR2F3Y6</accession>
<reference evidence="17 18" key="1">
    <citation type="journal article" date="2024" name="G3 (Bethesda)">
        <title>Genome assembly of Hibiscus sabdariffa L. provides insights into metabolisms of medicinal natural products.</title>
        <authorList>
            <person name="Kim T."/>
        </authorList>
    </citation>
    <scope>NUCLEOTIDE SEQUENCE [LARGE SCALE GENOMIC DNA]</scope>
    <source>
        <strain evidence="17">TK-2024</strain>
        <tissue evidence="17">Old leaves</tissue>
    </source>
</reference>
<evidence type="ECO:0000256" key="4">
    <source>
        <dbReference type="ARBA" id="ARBA00022729"/>
    </source>
</evidence>
<feature type="signal peptide" evidence="15">
    <location>
        <begin position="1"/>
        <end position="21"/>
    </location>
</feature>
<evidence type="ECO:0000256" key="10">
    <source>
        <dbReference type="ARBA" id="ARBA00023157"/>
    </source>
</evidence>
<evidence type="ECO:0000313" key="17">
    <source>
        <dbReference type="EMBL" id="KAK8571720.1"/>
    </source>
</evidence>
<dbReference type="InterPro" id="IPR045274">
    <property type="entry name" value="WAK-like"/>
</dbReference>
<gene>
    <name evidence="17" type="ORF">V6N12_027795</name>
</gene>
<evidence type="ECO:0000259" key="16">
    <source>
        <dbReference type="PROSITE" id="PS50011"/>
    </source>
</evidence>
<keyword evidence="9" id="KW-0472">Membrane</keyword>
<dbReference type="Pfam" id="PF13947">
    <property type="entry name" value="GUB_WAK_bind"/>
    <property type="match status" value="1"/>
</dbReference>
<keyword evidence="3" id="KW-0812">Transmembrane</keyword>
<keyword evidence="4 15" id="KW-0732">Signal</keyword>
<keyword evidence="6" id="KW-0808">Transferase</keyword>
<evidence type="ECO:0000256" key="12">
    <source>
        <dbReference type="ARBA" id="ARBA00047558"/>
    </source>
</evidence>
<dbReference type="SUPFAM" id="SSF56112">
    <property type="entry name" value="Protein kinase-like (PK-like)"/>
    <property type="match status" value="1"/>
</dbReference>
<keyword evidence="18" id="KW-1185">Reference proteome</keyword>
<dbReference type="PROSITE" id="PS00108">
    <property type="entry name" value="PROTEIN_KINASE_ST"/>
    <property type="match status" value="1"/>
</dbReference>
<comment type="caution">
    <text evidence="17">The sequence shown here is derived from an EMBL/GenBank/DDBJ whole genome shotgun (WGS) entry which is preliminary data.</text>
</comment>
<dbReference type="SMART" id="SM00220">
    <property type="entry name" value="S_TKc"/>
    <property type="match status" value="1"/>
</dbReference>
<dbReference type="InterPro" id="IPR008271">
    <property type="entry name" value="Ser/Thr_kinase_AS"/>
</dbReference>
<feature type="compositionally biased region" description="Acidic residues" evidence="14">
    <location>
        <begin position="867"/>
        <end position="887"/>
    </location>
</feature>
<evidence type="ECO:0000256" key="13">
    <source>
        <dbReference type="ARBA" id="ARBA00047951"/>
    </source>
</evidence>
<comment type="subcellular location">
    <subcellularLocation>
        <location evidence="1">Membrane</location>
        <topology evidence="1">Single-pass type I membrane protein</topology>
    </subcellularLocation>
</comment>
<evidence type="ECO:0000256" key="14">
    <source>
        <dbReference type="SAM" id="MobiDB-lite"/>
    </source>
</evidence>
<dbReference type="InterPro" id="IPR000719">
    <property type="entry name" value="Prot_kinase_dom"/>
</dbReference>
<keyword evidence="5" id="KW-0547">Nucleotide-binding</keyword>
<evidence type="ECO:0000256" key="3">
    <source>
        <dbReference type="ARBA" id="ARBA00022692"/>
    </source>
</evidence>
<evidence type="ECO:0000313" key="18">
    <source>
        <dbReference type="Proteomes" id="UP001472677"/>
    </source>
</evidence>
<evidence type="ECO:0000256" key="15">
    <source>
        <dbReference type="SAM" id="SignalP"/>
    </source>
</evidence>
<protein>
    <recommendedName>
        <fullName evidence="16">Protein kinase domain-containing protein</fullName>
    </recommendedName>
</protein>
<evidence type="ECO:0000256" key="8">
    <source>
        <dbReference type="ARBA" id="ARBA00022989"/>
    </source>
</evidence>
<keyword evidence="10" id="KW-1015">Disulfide bond</keyword>
<evidence type="ECO:0000256" key="11">
    <source>
        <dbReference type="ARBA" id="ARBA00023180"/>
    </source>
</evidence>
<name>A0ABR2F3Y6_9ROSI</name>
<evidence type="ECO:0000256" key="1">
    <source>
        <dbReference type="ARBA" id="ARBA00004479"/>
    </source>
</evidence>
<keyword evidence="6" id="KW-0418">Kinase</keyword>
<keyword evidence="2" id="KW-0597">Phosphoprotein</keyword>
<evidence type="ECO:0000256" key="7">
    <source>
        <dbReference type="ARBA" id="ARBA00022840"/>
    </source>
</evidence>
<dbReference type="PROSITE" id="PS50011">
    <property type="entry name" value="PROTEIN_KINASE_DOM"/>
    <property type="match status" value="1"/>
</dbReference>